<organism evidence="2 3">
    <name type="scientific">Liparis tanakae</name>
    <name type="common">Tanaka's snailfish</name>
    <dbReference type="NCBI Taxonomy" id="230148"/>
    <lineage>
        <taxon>Eukaryota</taxon>
        <taxon>Metazoa</taxon>
        <taxon>Chordata</taxon>
        <taxon>Craniata</taxon>
        <taxon>Vertebrata</taxon>
        <taxon>Euteleostomi</taxon>
        <taxon>Actinopterygii</taxon>
        <taxon>Neopterygii</taxon>
        <taxon>Teleostei</taxon>
        <taxon>Neoteleostei</taxon>
        <taxon>Acanthomorphata</taxon>
        <taxon>Eupercaria</taxon>
        <taxon>Perciformes</taxon>
        <taxon>Cottioidei</taxon>
        <taxon>Cottales</taxon>
        <taxon>Liparidae</taxon>
        <taxon>Liparis</taxon>
    </lineage>
</organism>
<proteinExistence type="predicted"/>
<evidence type="ECO:0000256" key="1">
    <source>
        <dbReference type="SAM" id="MobiDB-lite"/>
    </source>
</evidence>
<reference evidence="2 3" key="1">
    <citation type="submission" date="2019-03" db="EMBL/GenBank/DDBJ databases">
        <title>First draft genome of Liparis tanakae, snailfish: a comprehensive survey of snailfish specific genes.</title>
        <authorList>
            <person name="Kim W."/>
            <person name="Song I."/>
            <person name="Jeong J.-H."/>
            <person name="Kim D."/>
            <person name="Kim S."/>
            <person name="Ryu S."/>
            <person name="Song J.Y."/>
            <person name="Lee S.K."/>
        </authorList>
    </citation>
    <scope>NUCLEOTIDE SEQUENCE [LARGE SCALE GENOMIC DNA]</scope>
    <source>
        <tissue evidence="2">Muscle</tissue>
    </source>
</reference>
<dbReference type="Proteomes" id="UP000314294">
    <property type="component" value="Unassembled WGS sequence"/>
</dbReference>
<evidence type="ECO:0000313" key="2">
    <source>
        <dbReference type="EMBL" id="TNN36480.1"/>
    </source>
</evidence>
<sequence>MIVCEGGPAGTATSGWQSGSFRVDLGTGPGRPERASFPLGLSAGIPLLTPEPEDVQICPYNSLPLISPHTCSAEPCLNNTSQADCENHANAGSTRPAPFSEHDNHNSNYKPNAIKITRLLDSHNERLFCSGVTSPK</sequence>
<comment type="caution">
    <text evidence="2">The sequence shown here is derived from an EMBL/GenBank/DDBJ whole genome shotgun (WGS) entry which is preliminary data.</text>
</comment>
<evidence type="ECO:0000313" key="3">
    <source>
        <dbReference type="Proteomes" id="UP000314294"/>
    </source>
</evidence>
<dbReference type="EMBL" id="SRLO01001613">
    <property type="protein sequence ID" value="TNN36480.1"/>
    <property type="molecule type" value="Genomic_DNA"/>
</dbReference>
<keyword evidence="3" id="KW-1185">Reference proteome</keyword>
<name>A0A4Z2F6K0_9TELE</name>
<gene>
    <name evidence="2" type="ORF">EYF80_053351</name>
</gene>
<feature type="region of interest" description="Disordered" evidence="1">
    <location>
        <begin position="82"/>
        <end position="108"/>
    </location>
</feature>
<protein>
    <submittedName>
        <fullName evidence="2">Uncharacterized protein</fullName>
    </submittedName>
</protein>
<accession>A0A4Z2F6K0</accession>
<dbReference type="AlphaFoldDB" id="A0A4Z2F6K0"/>